<name>A0ABU9L405_9FLAO</name>
<keyword evidence="2" id="KW-0328">Glycosyltransferase</keyword>
<dbReference type="GO" id="GO:0016757">
    <property type="term" value="F:glycosyltransferase activity"/>
    <property type="evidence" value="ECO:0007669"/>
    <property type="project" value="UniProtKB-KW"/>
</dbReference>
<evidence type="ECO:0000313" key="2">
    <source>
        <dbReference type="EMBL" id="MEL4457177.1"/>
    </source>
</evidence>
<dbReference type="EMBL" id="JBCDNA010000003">
    <property type="protein sequence ID" value="MEL4457177.1"/>
    <property type="molecule type" value="Genomic_DNA"/>
</dbReference>
<proteinExistence type="predicted"/>
<evidence type="ECO:0000259" key="1">
    <source>
        <dbReference type="Pfam" id="PF00534"/>
    </source>
</evidence>
<accession>A0ABU9L405</accession>
<reference evidence="2 3" key="1">
    <citation type="submission" date="2024-04" db="EMBL/GenBank/DDBJ databases">
        <title>whole genome sequencing of Lutimonas vermicola strain IMCC1616.</title>
        <authorList>
            <person name="Bae S.S."/>
        </authorList>
    </citation>
    <scope>NUCLEOTIDE SEQUENCE [LARGE SCALE GENOMIC DNA]</scope>
    <source>
        <strain evidence="2 3">IMCC1616</strain>
    </source>
</reference>
<comment type="caution">
    <text evidence="2">The sequence shown here is derived from an EMBL/GenBank/DDBJ whole genome shotgun (WGS) entry which is preliminary data.</text>
</comment>
<keyword evidence="2" id="KW-0808">Transferase</keyword>
<dbReference type="Proteomes" id="UP001474120">
    <property type="component" value="Unassembled WGS sequence"/>
</dbReference>
<sequence>MSKKNKLYLIGPTESILTKRGNRFPNMAKFFVEEGEEVLYYTSNFYHAEKRFFSIQEVNEAAETLYYKLKVLNVLGYYSNVSPRRVISNFLFSIQLFFILLFKISKQDKILLPSRPVELIFFMSVLKRIKGVKIYLDIQDIWPDALEIENKRKKKIFEIYCNAYLKPSLKYYTGTLHVAPSFKLWLRRYAKNTPSSFVPLGWENDRWSDVKSKGNKESSVLKMVCVAQLQHQIDVMPVLEVLKNNDKLHLTILGEDGTGERYDEVIKYINAHHITNVEIIGKIGRKEMVSHLENKDIGILPMITSSIPNKIFDYMAAELPIIVLGDNDSSDFVIQNEIGWSCGFDSNELMLIINNLTKVSLMAKTEQTKLIKDKFSRDKLHIEIKHILFD</sequence>
<dbReference type="Pfam" id="PF00534">
    <property type="entry name" value="Glycos_transf_1"/>
    <property type="match status" value="1"/>
</dbReference>
<dbReference type="SUPFAM" id="SSF53756">
    <property type="entry name" value="UDP-Glycosyltransferase/glycogen phosphorylase"/>
    <property type="match status" value="1"/>
</dbReference>
<gene>
    <name evidence="2" type="ORF">AABB81_14815</name>
</gene>
<dbReference type="Gene3D" id="3.40.50.2000">
    <property type="entry name" value="Glycogen Phosphorylase B"/>
    <property type="match status" value="1"/>
</dbReference>
<evidence type="ECO:0000313" key="3">
    <source>
        <dbReference type="Proteomes" id="UP001474120"/>
    </source>
</evidence>
<dbReference type="RefSeq" id="WP_342161337.1">
    <property type="nucleotide sequence ID" value="NZ_JBCDNA010000003.1"/>
</dbReference>
<protein>
    <submittedName>
        <fullName evidence="2">Glycosyltransferase</fullName>
        <ecNumber evidence="2">2.4.-.-</ecNumber>
    </submittedName>
</protein>
<feature type="domain" description="Glycosyl transferase family 1" evidence="1">
    <location>
        <begin position="213"/>
        <end position="345"/>
    </location>
</feature>
<dbReference type="InterPro" id="IPR001296">
    <property type="entry name" value="Glyco_trans_1"/>
</dbReference>
<organism evidence="2 3">
    <name type="scientific">Lutimonas vermicola</name>
    <dbReference type="NCBI Taxonomy" id="414288"/>
    <lineage>
        <taxon>Bacteria</taxon>
        <taxon>Pseudomonadati</taxon>
        <taxon>Bacteroidota</taxon>
        <taxon>Flavobacteriia</taxon>
        <taxon>Flavobacteriales</taxon>
        <taxon>Flavobacteriaceae</taxon>
        <taxon>Lutimonas</taxon>
    </lineage>
</organism>
<keyword evidence="3" id="KW-1185">Reference proteome</keyword>
<dbReference type="EC" id="2.4.-.-" evidence="2"/>